<feature type="domain" description="Methylamine utilisation protein MauE" evidence="6">
    <location>
        <begin position="7"/>
        <end position="137"/>
    </location>
</feature>
<evidence type="ECO:0000256" key="4">
    <source>
        <dbReference type="ARBA" id="ARBA00023136"/>
    </source>
</evidence>
<dbReference type="AlphaFoldDB" id="A0A1T4MZ34"/>
<dbReference type="GO" id="GO:0016020">
    <property type="term" value="C:membrane"/>
    <property type="evidence" value="ECO:0007669"/>
    <property type="project" value="UniProtKB-SubCell"/>
</dbReference>
<accession>A0A1T4MZ34</accession>
<feature type="transmembrane region" description="Helical" evidence="5">
    <location>
        <begin position="152"/>
        <end position="171"/>
    </location>
</feature>
<evidence type="ECO:0000259" key="6">
    <source>
        <dbReference type="Pfam" id="PF07291"/>
    </source>
</evidence>
<gene>
    <name evidence="7" type="ORF">SAMN02745205_01729</name>
</gene>
<organism evidence="7 8">
    <name type="scientific">Porphyromonas cangingivalis</name>
    <dbReference type="NCBI Taxonomy" id="36874"/>
    <lineage>
        <taxon>Bacteria</taxon>
        <taxon>Pseudomonadati</taxon>
        <taxon>Bacteroidota</taxon>
        <taxon>Bacteroidia</taxon>
        <taxon>Bacteroidales</taxon>
        <taxon>Porphyromonadaceae</taxon>
        <taxon>Porphyromonas</taxon>
    </lineage>
</organism>
<sequence>MKKSIQCLVWGARIVLSLLFIFSGLMKGIDPMGTAIKIEEYFATASLPMTSWLAMSGSVALCLFEFTLGVTLLIGVWRRIAGALATIMMTAMTLLTLYIMIKDPISDCGCFGDAMKLSNEATFVKNLLLLPLAFVLLHYSEYVSPLMSFRRGKLAVVGFGLVMANFLFATVTDLPAIDFRPFKVGTNLLEVKSAQKAQMDNPENFRFVYSKDGEERVFKMNELDQVDSTWVFVRDASQEPMAEVQVTAADFALTDVDGSDVSHRLMTAQPYMLVYCAGLKGGDKLLSERDRLERLSKIAYDLNGSFYIATAHTLPTDYEAPVWSLRDIASLYHMDATLMKTVVRSDPALLIISDGVLVRKVADRKIDSLIEDKDFVAKVFDAEYNLSAAKRAGIMKFVPFVIALLVLGLLLFFDKKNVLTYKPR</sequence>
<protein>
    <submittedName>
        <fullName evidence="7">DoxX protein</fullName>
    </submittedName>
</protein>
<name>A0A1T4MZ34_PORCN</name>
<dbReference type="InterPro" id="IPR009908">
    <property type="entry name" value="Methylamine_util_MauE"/>
</dbReference>
<feature type="transmembrane region" description="Helical" evidence="5">
    <location>
        <begin position="81"/>
        <end position="101"/>
    </location>
</feature>
<keyword evidence="2 5" id="KW-0812">Transmembrane</keyword>
<evidence type="ECO:0000313" key="8">
    <source>
        <dbReference type="Proteomes" id="UP000189956"/>
    </source>
</evidence>
<dbReference type="GO" id="GO:0030416">
    <property type="term" value="P:methylamine metabolic process"/>
    <property type="evidence" value="ECO:0007669"/>
    <property type="project" value="InterPro"/>
</dbReference>
<feature type="transmembrane region" description="Helical" evidence="5">
    <location>
        <begin position="7"/>
        <end position="29"/>
    </location>
</feature>
<dbReference type="NCBIfam" id="NF045576">
    <property type="entry name" value="BT_3928_fam"/>
    <property type="match status" value="1"/>
</dbReference>
<dbReference type="Proteomes" id="UP000189956">
    <property type="component" value="Unassembled WGS sequence"/>
</dbReference>
<comment type="subcellular location">
    <subcellularLocation>
        <location evidence="1">Membrane</location>
        <topology evidence="1">Multi-pass membrane protein</topology>
    </subcellularLocation>
</comment>
<feature type="transmembrane region" description="Helical" evidence="5">
    <location>
        <begin position="121"/>
        <end position="140"/>
    </location>
</feature>
<evidence type="ECO:0000313" key="7">
    <source>
        <dbReference type="EMBL" id="SJZ72252.1"/>
    </source>
</evidence>
<dbReference type="EMBL" id="FUWL01000016">
    <property type="protein sequence ID" value="SJZ72252.1"/>
    <property type="molecule type" value="Genomic_DNA"/>
</dbReference>
<keyword evidence="3 5" id="KW-1133">Transmembrane helix</keyword>
<dbReference type="RefSeq" id="WP_025838695.1">
    <property type="nucleotide sequence ID" value="NZ_FUWL01000016.1"/>
</dbReference>
<evidence type="ECO:0000256" key="5">
    <source>
        <dbReference type="SAM" id="Phobius"/>
    </source>
</evidence>
<reference evidence="7 8" key="1">
    <citation type="submission" date="2017-02" db="EMBL/GenBank/DDBJ databases">
        <authorList>
            <person name="Peterson S.W."/>
        </authorList>
    </citation>
    <scope>NUCLEOTIDE SEQUENCE [LARGE SCALE GENOMIC DNA]</scope>
    <source>
        <strain evidence="7 8">ATCC 700135</strain>
    </source>
</reference>
<proteinExistence type="predicted"/>
<dbReference type="Pfam" id="PF07291">
    <property type="entry name" value="MauE"/>
    <property type="match status" value="1"/>
</dbReference>
<feature type="transmembrane region" description="Helical" evidence="5">
    <location>
        <begin position="394"/>
        <end position="413"/>
    </location>
</feature>
<evidence type="ECO:0000256" key="2">
    <source>
        <dbReference type="ARBA" id="ARBA00022692"/>
    </source>
</evidence>
<evidence type="ECO:0000256" key="1">
    <source>
        <dbReference type="ARBA" id="ARBA00004141"/>
    </source>
</evidence>
<feature type="transmembrane region" description="Helical" evidence="5">
    <location>
        <begin position="49"/>
        <end position="74"/>
    </location>
</feature>
<evidence type="ECO:0000256" key="3">
    <source>
        <dbReference type="ARBA" id="ARBA00022989"/>
    </source>
</evidence>
<keyword evidence="4 5" id="KW-0472">Membrane</keyword>